<dbReference type="PANTHER" id="PTHR30012">
    <property type="entry name" value="GENERAL SECRETION PATHWAY PROTEIN"/>
    <property type="match status" value="1"/>
</dbReference>
<comment type="function">
    <text evidence="1">Component of the type II secretion system inner membrane complex required for the energy-dependent secretion of extracellular factors such as proteases and toxins from the periplasm.</text>
</comment>
<organism evidence="14 15">
    <name type="scientific">Tautonia plasticadhaerens</name>
    <dbReference type="NCBI Taxonomy" id="2527974"/>
    <lineage>
        <taxon>Bacteria</taxon>
        <taxon>Pseudomonadati</taxon>
        <taxon>Planctomycetota</taxon>
        <taxon>Planctomycetia</taxon>
        <taxon>Isosphaerales</taxon>
        <taxon>Isosphaeraceae</taxon>
        <taxon>Tautonia</taxon>
    </lineage>
</organism>
<dbReference type="InterPro" id="IPR018076">
    <property type="entry name" value="T2SS_GspF_dom"/>
</dbReference>
<feature type="domain" description="Type II secretion system protein GspF" evidence="13">
    <location>
        <begin position="232"/>
        <end position="355"/>
    </location>
</feature>
<evidence type="ECO:0000256" key="5">
    <source>
        <dbReference type="ARBA" id="ARBA00022475"/>
    </source>
</evidence>
<evidence type="ECO:0000259" key="13">
    <source>
        <dbReference type="Pfam" id="PF00482"/>
    </source>
</evidence>
<evidence type="ECO:0000256" key="10">
    <source>
        <dbReference type="ARBA" id="ARBA00030750"/>
    </source>
</evidence>
<keyword evidence="15" id="KW-1185">Reference proteome</keyword>
<keyword evidence="5" id="KW-1003">Cell membrane</keyword>
<evidence type="ECO:0000256" key="7">
    <source>
        <dbReference type="ARBA" id="ARBA00022692"/>
    </source>
</evidence>
<dbReference type="Gene3D" id="1.20.81.30">
    <property type="entry name" value="Type II secretion system (T2SS), domain F"/>
    <property type="match status" value="2"/>
</dbReference>
<evidence type="ECO:0000256" key="1">
    <source>
        <dbReference type="ARBA" id="ARBA00002684"/>
    </source>
</evidence>
<keyword evidence="4 11" id="KW-0813">Transport</keyword>
<gene>
    <name evidence="14" type="primary">epsF</name>
    <name evidence="14" type="ORF">ElP_76450</name>
</gene>
<dbReference type="EMBL" id="CP036431">
    <property type="protein sequence ID" value="QDV39673.1"/>
    <property type="molecule type" value="Genomic_DNA"/>
</dbReference>
<dbReference type="RefSeq" id="WP_145279943.1">
    <property type="nucleotide sequence ID" value="NZ_CP036431.1"/>
</dbReference>
<evidence type="ECO:0000256" key="9">
    <source>
        <dbReference type="ARBA" id="ARBA00023136"/>
    </source>
</evidence>
<keyword evidence="6" id="KW-0997">Cell inner membrane</keyword>
<keyword evidence="9 12" id="KW-0472">Membrane</keyword>
<dbReference type="GO" id="GO:0015628">
    <property type="term" value="P:protein secretion by the type II secretion system"/>
    <property type="evidence" value="ECO:0007669"/>
    <property type="project" value="TreeGrafter"/>
</dbReference>
<dbReference type="InterPro" id="IPR003004">
    <property type="entry name" value="GspF/PilC"/>
</dbReference>
<dbReference type="GO" id="GO:0005886">
    <property type="term" value="C:plasma membrane"/>
    <property type="evidence" value="ECO:0007669"/>
    <property type="project" value="UniProtKB-SubCell"/>
</dbReference>
<feature type="transmembrane region" description="Helical" evidence="12">
    <location>
        <begin position="336"/>
        <end position="356"/>
    </location>
</feature>
<dbReference type="Pfam" id="PF00482">
    <property type="entry name" value="T2SSF"/>
    <property type="match status" value="2"/>
</dbReference>
<reference evidence="14 15" key="1">
    <citation type="submission" date="2019-02" db="EMBL/GenBank/DDBJ databases">
        <title>Deep-cultivation of Planctomycetes and their phenomic and genomic characterization uncovers novel biology.</title>
        <authorList>
            <person name="Wiegand S."/>
            <person name="Jogler M."/>
            <person name="Boedeker C."/>
            <person name="Pinto D."/>
            <person name="Vollmers J."/>
            <person name="Rivas-Marin E."/>
            <person name="Kohn T."/>
            <person name="Peeters S.H."/>
            <person name="Heuer A."/>
            <person name="Rast P."/>
            <person name="Oberbeckmann S."/>
            <person name="Bunk B."/>
            <person name="Jeske O."/>
            <person name="Meyerdierks A."/>
            <person name="Storesund J.E."/>
            <person name="Kallscheuer N."/>
            <person name="Luecker S."/>
            <person name="Lage O.M."/>
            <person name="Pohl T."/>
            <person name="Merkel B.J."/>
            <person name="Hornburger P."/>
            <person name="Mueller R.-W."/>
            <person name="Bruemmer F."/>
            <person name="Labrenz M."/>
            <person name="Spormann A.M."/>
            <person name="Op den Camp H."/>
            <person name="Overmann J."/>
            <person name="Amann R."/>
            <person name="Jetten M.S.M."/>
            <person name="Mascher T."/>
            <person name="Medema M.H."/>
            <person name="Devos D.P."/>
            <person name="Kaster A.-K."/>
            <person name="Ovreas L."/>
            <person name="Rohde M."/>
            <person name="Galperin M.Y."/>
            <person name="Jogler C."/>
        </authorList>
    </citation>
    <scope>NUCLEOTIDE SEQUENCE [LARGE SCALE GENOMIC DNA]</scope>
    <source>
        <strain evidence="14 15">ElP</strain>
        <plasmid evidence="15">pelp_5</plasmid>
    </source>
</reference>
<evidence type="ECO:0000256" key="6">
    <source>
        <dbReference type="ARBA" id="ARBA00022519"/>
    </source>
</evidence>
<evidence type="ECO:0000256" key="4">
    <source>
        <dbReference type="ARBA" id="ARBA00022448"/>
    </source>
</evidence>
<feature type="transmembrane region" description="Helical" evidence="12">
    <location>
        <begin position="171"/>
        <end position="196"/>
    </location>
</feature>
<dbReference type="OrthoDB" id="9805682at2"/>
<dbReference type="PRINTS" id="PR00812">
    <property type="entry name" value="BCTERIALGSPF"/>
</dbReference>
<sequence>MVFEEWVTANARVSTKPRKKLGIDDILAFFQQLATLVAAGTPLLQAIQMGAEQAESLRLRQILGEIAARLSAGSSFHSAAANYPEAFEYSWIEMIRTGEVTGRMAEVLRELSAQVQEAREARRKMRGAMFYPVVLLCVATLAIAAMLRFVVPTFDRMFKEMGAELPEITQFVINASQFVVHYGLYIVLGAGVAAYLSRRYYRTDDGKRRVLGVIMVLPTAGDLLVQSTMYRFASNLALLLKSGVPMLETLDTLRGILGSNPHYRDALEQARRRVASGQSLASAIEESGLFTGMIVNMVRTGEESGQLAAVMERVAPYYREKVESLIAKVSKAMEPLIVVGMGAAIAVMMLSIYLPMFNMSGGVK</sequence>
<dbReference type="AlphaFoldDB" id="A0A518HFR0"/>
<dbReference type="PROSITE" id="PS00874">
    <property type="entry name" value="T2SP_F"/>
    <property type="match status" value="1"/>
</dbReference>
<dbReference type="Proteomes" id="UP000317835">
    <property type="component" value="Plasmid pElP_5"/>
</dbReference>
<proteinExistence type="inferred from homology"/>
<evidence type="ECO:0000256" key="8">
    <source>
        <dbReference type="ARBA" id="ARBA00022989"/>
    </source>
</evidence>
<keyword evidence="8 12" id="KW-1133">Transmembrane helix</keyword>
<name>A0A518HFR0_9BACT</name>
<comment type="similarity">
    <text evidence="3 11">Belongs to the GSP F family.</text>
</comment>
<evidence type="ECO:0000256" key="2">
    <source>
        <dbReference type="ARBA" id="ARBA00004429"/>
    </source>
</evidence>
<dbReference type="InterPro" id="IPR042094">
    <property type="entry name" value="T2SS_GspF_sf"/>
</dbReference>
<accession>A0A518HFR0</accession>
<keyword evidence="7 11" id="KW-0812">Transmembrane</keyword>
<geneLocation type="plasmid" evidence="15">
    <name>pelp_5</name>
</geneLocation>
<feature type="domain" description="Type II secretion system protein GspF" evidence="13">
    <location>
        <begin position="29"/>
        <end position="152"/>
    </location>
</feature>
<keyword evidence="14" id="KW-0614">Plasmid</keyword>
<dbReference type="InterPro" id="IPR001992">
    <property type="entry name" value="T2SS_GspF/T4SS_PilC_CS"/>
</dbReference>
<dbReference type="PANTHER" id="PTHR30012:SF0">
    <property type="entry name" value="TYPE II SECRETION SYSTEM PROTEIN F-RELATED"/>
    <property type="match status" value="1"/>
</dbReference>
<evidence type="ECO:0000313" key="15">
    <source>
        <dbReference type="Proteomes" id="UP000317835"/>
    </source>
</evidence>
<dbReference type="FunFam" id="1.20.81.30:FF:000001">
    <property type="entry name" value="Type II secretion system protein F"/>
    <property type="match status" value="2"/>
</dbReference>
<evidence type="ECO:0000256" key="11">
    <source>
        <dbReference type="RuleBase" id="RU003923"/>
    </source>
</evidence>
<evidence type="ECO:0000256" key="3">
    <source>
        <dbReference type="ARBA" id="ARBA00005745"/>
    </source>
</evidence>
<comment type="subcellular location">
    <subcellularLocation>
        <location evidence="2">Cell inner membrane</location>
        <topology evidence="2">Multi-pass membrane protein</topology>
    </subcellularLocation>
    <subcellularLocation>
        <location evidence="11">Cell membrane</location>
        <topology evidence="11">Multi-pass membrane protein</topology>
    </subcellularLocation>
</comment>
<dbReference type="KEGG" id="tpla:ElP_76450"/>
<evidence type="ECO:0000313" key="14">
    <source>
        <dbReference type="EMBL" id="QDV39673.1"/>
    </source>
</evidence>
<evidence type="ECO:0000256" key="12">
    <source>
        <dbReference type="SAM" id="Phobius"/>
    </source>
</evidence>
<feature type="transmembrane region" description="Helical" evidence="12">
    <location>
        <begin position="129"/>
        <end position="151"/>
    </location>
</feature>
<protein>
    <recommendedName>
        <fullName evidence="10">General secretion pathway protein F</fullName>
    </recommendedName>
</protein>